<feature type="domain" description="D-isomer specific 2-hydroxyacid dehydrogenase catalytic" evidence="4">
    <location>
        <begin position="10"/>
        <end position="323"/>
    </location>
</feature>
<dbReference type="CDD" id="cd05301">
    <property type="entry name" value="GDH"/>
    <property type="match status" value="1"/>
</dbReference>
<keyword evidence="1 3" id="KW-0560">Oxidoreductase</keyword>
<evidence type="ECO:0000313" key="6">
    <source>
        <dbReference type="EMBL" id="GFN75337.1"/>
    </source>
</evidence>
<evidence type="ECO:0000313" key="7">
    <source>
        <dbReference type="Proteomes" id="UP000735302"/>
    </source>
</evidence>
<feature type="domain" description="D-isomer specific 2-hydroxyacid dehydrogenase NAD-binding" evidence="5">
    <location>
        <begin position="115"/>
        <end position="295"/>
    </location>
</feature>
<dbReference type="SUPFAM" id="SSF52283">
    <property type="entry name" value="Formate/glycerate dehydrogenase catalytic domain-like"/>
    <property type="match status" value="1"/>
</dbReference>
<organism evidence="6 7">
    <name type="scientific">Plakobranchus ocellatus</name>
    <dbReference type="NCBI Taxonomy" id="259542"/>
    <lineage>
        <taxon>Eukaryota</taxon>
        <taxon>Metazoa</taxon>
        <taxon>Spiralia</taxon>
        <taxon>Lophotrochozoa</taxon>
        <taxon>Mollusca</taxon>
        <taxon>Gastropoda</taxon>
        <taxon>Heterobranchia</taxon>
        <taxon>Euthyneura</taxon>
        <taxon>Panpulmonata</taxon>
        <taxon>Sacoglossa</taxon>
        <taxon>Placobranchoidea</taxon>
        <taxon>Plakobranchidae</taxon>
        <taxon>Plakobranchus</taxon>
    </lineage>
</organism>
<dbReference type="GO" id="GO:0030267">
    <property type="term" value="F:glyoxylate reductase (NADPH) activity"/>
    <property type="evidence" value="ECO:0007669"/>
    <property type="project" value="TreeGrafter"/>
</dbReference>
<dbReference type="PROSITE" id="PS00671">
    <property type="entry name" value="D_2_HYDROXYACID_DH_3"/>
    <property type="match status" value="1"/>
</dbReference>
<dbReference type="PANTHER" id="PTHR10996">
    <property type="entry name" value="2-HYDROXYACID DEHYDROGENASE-RELATED"/>
    <property type="match status" value="1"/>
</dbReference>
<reference evidence="6 7" key="1">
    <citation type="journal article" date="2021" name="Elife">
        <title>Chloroplast acquisition without the gene transfer in kleptoplastic sea slugs, Plakobranchus ocellatus.</title>
        <authorList>
            <person name="Maeda T."/>
            <person name="Takahashi S."/>
            <person name="Yoshida T."/>
            <person name="Shimamura S."/>
            <person name="Takaki Y."/>
            <person name="Nagai Y."/>
            <person name="Toyoda A."/>
            <person name="Suzuki Y."/>
            <person name="Arimoto A."/>
            <person name="Ishii H."/>
            <person name="Satoh N."/>
            <person name="Nishiyama T."/>
            <person name="Hasebe M."/>
            <person name="Maruyama T."/>
            <person name="Minagawa J."/>
            <person name="Obokata J."/>
            <person name="Shigenobu S."/>
        </authorList>
    </citation>
    <scope>NUCLEOTIDE SEQUENCE [LARGE SCALE GENOMIC DNA]</scope>
</reference>
<evidence type="ECO:0000256" key="3">
    <source>
        <dbReference type="RuleBase" id="RU003719"/>
    </source>
</evidence>
<evidence type="ECO:0000259" key="5">
    <source>
        <dbReference type="Pfam" id="PF02826"/>
    </source>
</evidence>
<dbReference type="InterPro" id="IPR050223">
    <property type="entry name" value="D-isomer_2-hydroxyacid_DH"/>
</dbReference>
<dbReference type="SUPFAM" id="SSF51735">
    <property type="entry name" value="NAD(P)-binding Rossmann-fold domains"/>
    <property type="match status" value="1"/>
</dbReference>
<dbReference type="PANTHER" id="PTHR10996:SF277">
    <property type="entry name" value="GLYOXYLATE REDUCTASE_HYDROXYPYRUVATE REDUCTASE"/>
    <property type="match status" value="1"/>
</dbReference>
<dbReference type="InterPro" id="IPR029753">
    <property type="entry name" value="D-isomer_DH_CS"/>
</dbReference>
<dbReference type="Gene3D" id="3.40.50.720">
    <property type="entry name" value="NAD(P)-binding Rossmann-like Domain"/>
    <property type="match status" value="2"/>
</dbReference>
<dbReference type="Proteomes" id="UP000735302">
    <property type="component" value="Unassembled WGS sequence"/>
</dbReference>
<keyword evidence="7" id="KW-1185">Reference proteome</keyword>
<dbReference type="Pfam" id="PF00389">
    <property type="entry name" value="2-Hacid_dh"/>
    <property type="match status" value="1"/>
</dbReference>
<evidence type="ECO:0000259" key="4">
    <source>
        <dbReference type="Pfam" id="PF00389"/>
    </source>
</evidence>
<name>A0AAV3XZD2_9GAST</name>
<proteinExistence type="inferred from homology"/>
<dbReference type="Pfam" id="PF02826">
    <property type="entry name" value="2-Hacid_dh_C"/>
    <property type="match status" value="1"/>
</dbReference>
<protein>
    <recommendedName>
        <fullName evidence="2">Glyoxylate reductase/hydroxypyruvate reductase</fullName>
    </recommendedName>
</protein>
<dbReference type="InterPro" id="IPR006139">
    <property type="entry name" value="D-isomer_2_OHA_DH_cat_dom"/>
</dbReference>
<comment type="caution">
    <text evidence="6">The sequence shown here is derived from an EMBL/GenBank/DDBJ whole genome shotgun (WGS) entry which is preliminary data.</text>
</comment>
<evidence type="ECO:0000256" key="1">
    <source>
        <dbReference type="ARBA" id="ARBA00023002"/>
    </source>
</evidence>
<dbReference type="GO" id="GO:0005829">
    <property type="term" value="C:cytosol"/>
    <property type="evidence" value="ECO:0007669"/>
    <property type="project" value="TreeGrafter"/>
</dbReference>
<sequence length="327" mass="35234">MASSRLPKVFAVKAIPPAGLARLRQHCQVTVNEKKGWPTREDLLQGVRGMDALFVFPFVKIDREVLDVAGPQLKIVATHSVGLEHIDLELCKERGIKVSYTPDVLTTATAELAVSLVLATARRLDECFCAVKEGVWGTCWENSLWLLGKQISGSVVGIVGLGRIGLAIAKRLAAFEVSKIVYTGRTPRPESAAAVGAEFVSFDELCKQSDFVVASCSVNESNKNLFNREAFKKMKPTSIFVNVARGVIVDQEALYEALASGEIGAAGLDVTNPEPLPPSDPLLTLPNCLIVPHIGSLTDTTRKIMCDLVVDNILAGVEGRPIISPAF</sequence>
<evidence type="ECO:0000256" key="2">
    <source>
        <dbReference type="ARBA" id="ARBA00073306"/>
    </source>
</evidence>
<dbReference type="InterPro" id="IPR036291">
    <property type="entry name" value="NAD(P)-bd_dom_sf"/>
</dbReference>
<accession>A0AAV3XZD2</accession>
<gene>
    <name evidence="6" type="ORF">PoB_000184300</name>
</gene>
<dbReference type="FunFam" id="3.40.50.720:FF:000026">
    <property type="entry name" value="Glyoxylate/hydroxypyruvate reductase B"/>
    <property type="match status" value="1"/>
</dbReference>
<dbReference type="EMBL" id="BLXT01000264">
    <property type="protein sequence ID" value="GFN75337.1"/>
    <property type="molecule type" value="Genomic_DNA"/>
</dbReference>
<comment type="similarity">
    <text evidence="3">Belongs to the D-isomer specific 2-hydroxyacid dehydrogenase family.</text>
</comment>
<dbReference type="GO" id="GO:0051287">
    <property type="term" value="F:NAD binding"/>
    <property type="evidence" value="ECO:0007669"/>
    <property type="project" value="InterPro"/>
</dbReference>
<dbReference type="AlphaFoldDB" id="A0AAV3XZD2"/>
<dbReference type="InterPro" id="IPR006140">
    <property type="entry name" value="D-isomer_DH_NAD-bd"/>
</dbReference>
<dbReference type="GO" id="GO:0008465">
    <property type="term" value="F:hydroxypyruvate reductase (NADH) activity"/>
    <property type="evidence" value="ECO:0007669"/>
    <property type="project" value="TreeGrafter"/>
</dbReference>